<evidence type="ECO:0000313" key="3">
    <source>
        <dbReference type="Proteomes" id="UP001431963"/>
    </source>
</evidence>
<keyword evidence="3" id="KW-1185">Reference proteome</keyword>
<gene>
    <name evidence="2" type="ORF">V6590_10260</name>
</gene>
<feature type="transmembrane region" description="Helical" evidence="1">
    <location>
        <begin position="193"/>
        <end position="213"/>
    </location>
</feature>
<reference evidence="2" key="1">
    <citation type="submission" date="2024-02" db="EMBL/GenBank/DDBJ databases">
        <title>Genome sequences of strain Gemmobacter sp. JM10B15.</title>
        <authorList>
            <person name="Zhang M."/>
        </authorList>
    </citation>
    <scope>NUCLEOTIDE SEQUENCE</scope>
    <source>
        <strain evidence="2">JM10B15</strain>
    </source>
</reference>
<feature type="transmembrane region" description="Helical" evidence="1">
    <location>
        <begin position="225"/>
        <end position="242"/>
    </location>
</feature>
<organism evidence="2 3">
    <name type="scientific">Gemmobacter denitrificans</name>
    <dbReference type="NCBI Taxonomy" id="3123040"/>
    <lineage>
        <taxon>Bacteria</taxon>
        <taxon>Pseudomonadati</taxon>
        <taxon>Pseudomonadota</taxon>
        <taxon>Alphaproteobacteria</taxon>
        <taxon>Rhodobacterales</taxon>
        <taxon>Paracoccaceae</taxon>
        <taxon>Gemmobacter</taxon>
    </lineage>
</organism>
<feature type="transmembrane region" description="Helical" evidence="1">
    <location>
        <begin position="313"/>
        <end position="333"/>
    </location>
</feature>
<dbReference type="RefSeq" id="WP_335422579.1">
    <property type="nucleotide sequence ID" value="NZ_JBALHR010000005.1"/>
</dbReference>
<protein>
    <submittedName>
        <fullName evidence="2">OpgC domain-containing protein</fullName>
    </submittedName>
</protein>
<dbReference type="PANTHER" id="PTHR38592:SF3">
    <property type="entry name" value="BLL4819 PROTEIN"/>
    <property type="match status" value="1"/>
</dbReference>
<keyword evidence="1" id="KW-0812">Transmembrane</keyword>
<dbReference type="PANTHER" id="PTHR38592">
    <property type="entry name" value="BLL4819 PROTEIN"/>
    <property type="match status" value="1"/>
</dbReference>
<name>A0ABU8BWB6_9RHOB</name>
<dbReference type="InterPro" id="IPR014550">
    <property type="entry name" value="UCP028704_OpgC"/>
</dbReference>
<dbReference type="EMBL" id="JBALHR010000005">
    <property type="protein sequence ID" value="MEH7828533.1"/>
    <property type="molecule type" value="Genomic_DNA"/>
</dbReference>
<dbReference type="PIRSF" id="PIRSF028704">
    <property type="entry name" value="UPC028704"/>
    <property type="match status" value="1"/>
</dbReference>
<feature type="transmembrane region" description="Helical" evidence="1">
    <location>
        <begin position="82"/>
        <end position="105"/>
    </location>
</feature>
<dbReference type="Proteomes" id="UP001431963">
    <property type="component" value="Unassembled WGS sequence"/>
</dbReference>
<proteinExistence type="predicted"/>
<feature type="transmembrane region" description="Helical" evidence="1">
    <location>
        <begin position="285"/>
        <end position="301"/>
    </location>
</feature>
<keyword evidence="1" id="KW-0472">Membrane</keyword>
<sequence length="376" mass="41373">MQRDLRLDVLRGICLVMIYINHTPGTIYEHFTSRNFGFSDAAEGFVLMSGIAAGLAYGKFFAGPGPYWSGVGKMWRRVWTLYQVHIVTTVIAIGISAAFALWFGAFETMQRNALTATHKYPLQTMVGIPLLAHQLGYANILPLYAALLFAGPLLIWLAQRHPRALLAVSLLVYGLAAQFWINMPSFPNEGGWFFNPLCWQFLFIIGLLTGLHMKRGERLVPVRRGLLIAALVFMAVSAVVALNPPLGDKTIQDYFGRGMWYLREYLSLPWFAVGFDKTYLTGPRLLHVLALAYALSCWPGLRGLCASRAAAPFALMGRQALPVFGLGAVLCYVANGIKMVNPPSFLLDTAVIAGGIALMLGLAWSKEAWGRAALRG</sequence>
<keyword evidence="1" id="KW-1133">Transmembrane helix</keyword>
<feature type="transmembrane region" description="Helical" evidence="1">
    <location>
        <begin position="345"/>
        <end position="364"/>
    </location>
</feature>
<feature type="transmembrane region" description="Helical" evidence="1">
    <location>
        <begin position="164"/>
        <end position="181"/>
    </location>
</feature>
<accession>A0ABU8BWB6</accession>
<evidence type="ECO:0000256" key="1">
    <source>
        <dbReference type="SAM" id="Phobius"/>
    </source>
</evidence>
<dbReference type="Pfam" id="PF10129">
    <property type="entry name" value="OpgC_C"/>
    <property type="match status" value="1"/>
</dbReference>
<feature type="transmembrane region" description="Helical" evidence="1">
    <location>
        <begin position="135"/>
        <end position="157"/>
    </location>
</feature>
<evidence type="ECO:0000313" key="2">
    <source>
        <dbReference type="EMBL" id="MEH7828533.1"/>
    </source>
</evidence>
<feature type="transmembrane region" description="Helical" evidence="1">
    <location>
        <begin position="44"/>
        <end position="62"/>
    </location>
</feature>
<comment type="caution">
    <text evidence="2">The sequence shown here is derived from an EMBL/GenBank/DDBJ whole genome shotgun (WGS) entry which is preliminary data.</text>
</comment>